<protein>
    <recommendedName>
        <fullName evidence="4">Phosphodiesterase</fullName>
    </recommendedName>
</protein>
<dbReference type="SUPFAM" id="SSF53649">
    <property type="entry name" value="Alkaline phosphatase-like"/>
    <property type="match status" value="1"/>
</dbReference>
<dbReference type="GO" id="GO:0016787">
    <property type="term" value="F:hydrolase activity"/>
    <property type="evidence" value="ECO:0007669"/>
    <property type="project" value="UniProtKB-ARBA"/>
</dbReference>
<evidence type="ECO:0008006" key="4">
    <source>
        <dbReference type="Google" id="ProtNLM"/>
    </source>
</evidence>
<evidence type="ECO:0000313" key="2">
    <source>
        <dbReference type="EMBL" id="PUA43255.1"/>
    </source>
</evidence>
<accession>A0A2T6GGG6</accession>
<organism evidence="2 3">
    <name type="scientific">Pseudomonas protegens</name>
    <dbReference type="NCBI Taxonomy" id="380021"/>
    <lineage>
        <taxon>Bacteria</taxon>
        <taxon>Pseudomonadati</taxon>
        <taxon>Pseudomonadota</taxon>
        <taxon>Gammaproteobacteria</taxon>
        <taxon>Pseudomonadales</taxon>
        <taxon>Pseudomonadaceae</taxon>
        <taxon>Pseudomonas</taxon>
    </lineage>
</organism>
<gene>
    <name evidence="2" type="ORF">C5U62_21705</name>
</gene>
<dbReference type="AlphaFoldDB" id="A0A2T6GGG6"/>
<dbReference type="Pfam" id="PF01663">
    <property type="entry name" value="Phosphodiest"/>
    <property type="match status" value="1"/>
</dbReference>
<name>A0A2T6GGG6_9PSED</name>
<evidence type="ECO:0000313" key="3">
    <source>
        <dbReference type="Proteomes" id="UP000244178"/>
    </source>
</evidence>
<sequence>MIMEDQKLKLLVFGVDGASHTVLQQLMARGLLPNFSALRRHAAHGVLQSTFPPHTAPGWASMFTGVSPGEHGIYQFWSTHSDDYRFRAMNAADYGREPCWLTLQRHGLKVGAYNIPMTHPPADLQGGYMISWPLAKTLRYTAPGNLMHELMQAGLHYHSDLVTMYRGQEDYCEQARKFIDGRAETCCFLQKNRPVDALFVVFTEVDRVSHYYWGDAQAPSAAVEQCYVDIDRALGTLLTLTDDQTLVVVASDHGFGLCEADFSVHEFLQQHGLLATRFERQQDGAETAHDDPGARSWFDDPASYRRLIDWSRTDFYMPTPGCFGLNANRVGREAQGRLTDEQLPAAEERLKRALAQVLDDQGRPWFRLVRADQVYVGARLSDAPDYLLIPRDFSVMPTPSLTGQVWSSPAQRGVHRPDGIVFIRGSSFAQDVALQARIEDIYPTILAHLGLPVPEGLEGHWLLEPPHEPRREPGRKGSGGPRMSEEEQRFMDSQLQQIGYF</sequence>
<comment type="caution">
    <text evidence="2">The sequence shown here is derived from an EMBL/GenBank/DDBJ whole genome shotgun (WGS) entry which is preliminary data.</text>
</comment>
<dbReference type="PANTHER" id="PTHR10151:SF120">
    <property type="entry name" value="BIS(5'-ADENOSYL)-TRIPHOSPHATASE"/>
    <property type="match status" value="1"/>
</dbReference>
<reference evidence="2 3" key="1">
    <citation type="submission" date="2018-03" db="EMBL/GenBank/DDBJ databases">
        <title>Draft genome sequence of the plant growth promoting rhizobacterium Pseudomonas protegens strain BNJ-SS-45 isolated from wheat (Triticum aestivum) rhizosphere.</title>
        <authorList>
            <person name="Bajpai A."/>
            <person name="Shende K."/>
            <person name="Meena N."/>
            <person name="Upadhyayula S.R."/>
            <person name="Suravajhala P."/>
            <person name="Medicherla K.M."/>
            <person name="Johri B.N."/>
        </authorList>
    </citation>
    <scope>NUCLEOTIDE SEQUENCE [LARGE SCALE GENOMIC DNA]</scope>
    <source>
        <strain evidence="2 3">BNJ-SS-45</strain>
    </source>
</reference>
<dbReference type="PANTHER" id="PTHR10151">
    <property type="entry name" value="ECTONUCLEOTIDE PYROPHOSPHATASE/PHOSPHODIESTERASE"/>
    <property type="match status" value="1"/>
</dbReference>
<dbReference type="InterPro" id="IPR002591">
    <property type="entry name" value="Phosphodiest/P_Trfase"/>
</dbReference>
<dbReference type="EMBL" id="PYJM01000005">
    <property type="protein sequence ID" value="PUA43255.1"/>
    <property type="molecule type" value="Genomic_DNA"/>
</dbReference>
<evidence type="ECO:0000256" key="1">
    <source>
        <dbReference type="SAM" id="MobiDB-lite"/>
    </source>
</evidence>
<feature type="compositionally biased region" description="Basic and acidic residues" evidence="1">
    <location>
        <begin position="465"/>
        <end position="475"/>
    </location>
</feature>
<proteinExistence type="predicted"/>
<dbReference type="Proteomes" id="UP000244178">
    <property type="component" value="Unassembled WGS sequence"/>
</dbReference>
<dbReference type="InterPro" id="IPR017850">
    <property type="entry name" value="Alkaline_phosphatase_core_sf"/>
</dbReference>
<feature type="region of interest" description="Disordered" evidence="1">
    <location>
        <begin position="464"/>
        <end position="492"/>
    </location>
</feature>
<dbReference type="Gene3D" id="3.40.720.10">
    <property type="entry name" value="Alkaline Phosphatase, subunit A"/>
    <property type="match status" value="1"/>
</dbReference>